<gene>
    <name evidence="2" type="ORF">E2493_15805</name>
</gene>
<name>A0A4Y8ZMU6_9SPHN</name>
<accession>A0A4Y8ZMU6</accession>
<dbReference type="RefSeq" id="WP_135088522.1">
    <property type="nucleotide sequence ID" value="NZ_SPDV01000033.1"/>
</dbReference>
<organism evidence="2 3">
    <name type="scientific">Sphingomonas parva</name>
    <dbReference type="NCBI Taxonomy" id="2555898"/>
    <lineage>
        <taxon>Bacteria</taxon>
        <taxon>Pseudomonadati</taxon>
        <taxon>Pseudomonadota</taxon>
        <taxon>Alphaproteobacteria</taxon>
        <taxon>Sphingomonadales</taxon>
        <taxon>Sphingomonadaceae</taxon>
        <taxon>Sphingomonas</taxon>
    </lineage>
</organism>
<protein>
    <submittedName>
        <fullName evidence="2">Uncharacterized protein</fullName>
    </submittedName>
</protein>
<reference evidence="2 3" key="1">
    <citation type="submission" date="2019-03" db="EMBL/GenBank/DDBJ databases">
        <title>Genome sequence of Sphingomonas sp. 17J27-24.</title>
        <authorList>
            <person name="Kim M."/>
            <person name="Maeng S."/>
            <person name="Sathiyaraj S."/>
        </authorList>
    </citation>
    <scope>NUCLEOTIDE SEQUENCE [LARGE SCALE GENOMIC DNA]</scope>
    <source>
        <strain evidence="2 3">17J27-24</strain>
    </source>
</reference>
<evidence type="ECO:0000313" key="2">
    <source>
        <dbReference type="EMBL" id="TFI57328.1"/>
    </source>
</evidence>
<feature type="signal peptide" evidence="1">
    <location>
        <begin position="1"/>
        <end position="20"/>
    </location>
</feature>
<sequence>MTRWISGLCLLALAGCSAQAPTIEIRNRSSAPLTVSYSEPGSAALHRVTVEGGEARTLPSHVRLAQIDRLEFGSGARAFVVRDWARQRDLAACPSACNLVWHDGNRLAIQTAS</sequence>
<dbReference type="AlphaFoldDB" id="A0A4Y8ZMU6"/>
<dbReference type="PROSITE" id="PS51257">
    <property type="entry name" value="PROKAR_LIPOPROTEIN"/>
    <property type="match status" value="1"/>
</dbReference>
<proteinExistence type="predicted"/>
<evidence type="ECO:0000256" key="1">
    <source>
        <dbReference type="SAM" id="SignalP"/>
    </source>
</evidence>
<dbReference type="Proteomes" id="UP000298213">
    <property type="component" value="Unassembled WGS sequence"/>
</dbReference>
<comment type="caution">
    <text evidence="2">The sequence shown here is derived from an EMBL/GenBank/DDBJ whole genome shotgun (WGS) entry which is preliminary data.</text>
</comment>
<keyword evidence="3" id="KW-1185">Reference proteome</keyword>
<evidence type="ECO:0000313" key="3">
    <source>
        <dbReference type="Proteomes" id="UP000298213"/>
    </source>
</evidence>
<keyword evidence="1" id="KW-0732">Signal</keyword>
<dbReference type="EMBL" id="SPDV01000033">
    <property type="protein sequence ID" value="TFI57328.1"/>
    <property type="molecule type" value="Genomic_DNA"/>
</dbReference>
<feature type="chain" id="PRO_5021313761" evidence="1">
    <location>
        <begin position="21"/>
        <end position="113"/>
    </location>
</feature>